<dbReference type="InterPro" id="IPR000744">
    <property type="entry name" value="NSF_attach"/>
</dbReference>
<dbReference type="GO" id="GO:0006886">
    <property type="term" value="P:intracellular protein transport"/>
    <property type="evidence" value="ECO:0007669"/>
    <property type="project" value="UniProtKB-UniRule"/>
</dbReference>
<dbReference type="Proteomes" id="UP001162131">
    <property type="component" value="Unassembled WGS sequence"/>
</dbReference>
<protein>
    <recommendedName>
        <fullName evidence="7">Alpha-SNAP</fullName>
    </recommendedName>
</protein>
<evidence type="ECO:0008006" key="7">
    <source>
        <dbReference type="Google" id="ProtNLM"/>
    </source>
</evidence>
<name>A0AAU9IC22_9CILI</name>
<keyword evidence="4" id="KW-0931">ER-Golgi transport</keyword>
<sequence length="295" mass="33241">MVEDSNYIRRAQEAFNQAEKKCKPGVFGRMFSNRDARHEEAAELYKQAANYYRLGKDYISSARSFCKCAECVPDEAANYYSEAGNVVRKVNSADAVSHYNRAVEILVNSSRIGQAARLRKQIAEIYETDEMLGLACENYSQAAELFELDNSDGTANSCHLKAAELSTLDSLDGETILKAIKTFELVGQRYLMNNLTRFSAKDCYFKAALLFLANDDTVGAENNLNMYSNRDPSFETSRECRFVRDLLAAIRTGDQGAFEGVTAQFNKITPLDRWKTHVLLKAKSTLLRAEENEFI</sequence>
<dbReference type="GO" id="GO:0035494">
    <property type="term" value="P:SNARE complex disassembly"/>
    <property type="evidence" value="ECO:0007669"/>
    <property type="project" value="TreeGrafter"/>
</dbReference>
<evidence type="ECO:0000256" key="2">
    <source>
        <dbReference type="ARBA" id="ARBA00022448"/>
    </source>
</evidence>
<dbReference type="CDD" id="cd15832">
    <property type="entry name" value="SNAP"/>
    <property type="match status" value="1"/>
</dbReference>
<dbReference type="PANTHER" id="PTHR13768:SF8">
    <property type="entry name" value="ALPHA-SOLUBLE NSF ATTACHMENT PROTEIN"/>
    <property type="match status" value="1"/>
</dbReference>
<dbReference type="InterPro" id="IPR011990">
    <property type="entry name" value="TPR-like_helical_dom_sf"/>
</dbReference>
<comment type="similarity">
    <text evidence="1 4">Belongs to the SNAP family.</text>
</comment>
<dbReference type="PANTHER" id="PTHR13768">
    <property type="entry name" value="SOLUBLE NSF ATTACHMENT PROTEIN SNAP"/>
    <property type="match status" value="1"/>
</dbReference>
<evidence type="ECO:0000256" key="3">
    <source>
        <dbReference type="ARBA" id="ARBA00022927"/>
    </source>
</evidence>
<dbReference type="Gene3D" id="1.25.40.10">
    <property type="entry name" value="Tetratricopeptide repeat domain"/>
    <property type="match status" value="1"/>
</dbReference>
<dbReference type="SUPFAM" id="SSF48452">
    <property type="entry name" value="TPR-like"/>
    <property type="match status" value="1"/>
</dbReference>
<dbReference type="GO" id="GO:0031201">
    <property type="term" value="C:SNARE complex"/>
    <property type="evidence" value="ECO:0007669"/>
    <property type="project" value="TreeGrafter"/>
</dbReference>
<comment type="subcellular location">
    <subcellularLocation>
        <location evidence="4">Membrane</location>
        <topology evidence="4">Peripheral membrane protein</topology>
    </subcellularLocation>
</comment>
<comment type="function">
    <text evidence="4">Required for vesicular transport between the endoplasmic reticulum and the Golgi apparatus.</text>
</comment>
<comment type="caution">
    <text evidence="5">The sequence shown here is derived from an EMBL/GenBank/DDBJ whole genome shotgun (WGS) entry which is preliminary data.</text>
</comment>
<dbReference type="GO" id="GO:0005483">
    <property type="term" value="F:soluble NSF attachment protein activity"/>
    <property type="evidence" value="ECO:0007669"/>
    <property type="project" value="TreeGrafter"/>
</dbReference>
<accession>A0AAU9IC22</accession>
<evidence type="ECO:0000256" key="1">
    <source>
        <dbReference type="ARBA" id="ARBA00010050"/>
    </source>
</evidence>
<dbReference type="GO" id="GO:0005774">
    <property type="term" value="C:vacuolar membrane"/>
    <property type="evidence" value="ECO:0007669"/>
    <property type="project" value="TreeGrafter"/>
</dbReference>
<keyword evidence="6" id="KW-1185">Reference proteome</keyword>
<keyword evidence="3 4" id="KW-0653">Protein transport</keyword>
<evidence type="ECO:0000313" key="6">
    <source>
        <dbReference type="Proteomes" id="UP001162131"/>
    </source>
</evidence>
<gene>
    <name evidence="5" type="ORF">BSTOLATCC_MIC5244</name>
</gene>
<reference evidence="5" key="1">
    <citation type="submission" date="2021-09" db="EMBL/GenBank/DDBJ databases">
        <authorList>
            <consortium name="AG Swart"/>
            <person name="Singh M."/>
            <person name="Singh A."/>
            <person name="Seah K."/>
            <person name="Emmerich C."/>
        </authorList>
    </citation>
    <scope>NUCLEOTIDE SEQUENCE</scope>
    <source>
        <strain evidence="5">ATCC30299</strain>
    </source>
</reference>
<dbReference type="AlphaFoldDB" id="A0AAU9IC22"/>
<proteinExistence type="inferred from homology"/>
<evidence type="ECO:0000256" key="4">
    <source>
        <dbReference type="RuleBase" id="RU367013"/>
    </source>
</evidence>
<organism evidence="5 6">
    <name type="scientific">Blepharisma stoltei</name>
    <dbReference type="NCBI Taxonomy" id="1481888"/>
    <lineage>
        <taxon>Eukaryota</taxon>
        <taxon>Sar</taxon>
        <taxon>Alveolata</taxon>
        <taxon>Ciliophora</taxon>
        <taxon>Postciliodesmatophora</taxon>
        <taxon>Heterotrichea</taxon>
        <taxon>Heterotrichida</taxon>
        <taxon>Blepharismidae</taxon>
        <taxon>Blepharisma</taxon>
    </lineage>
</organism>
<dbReference type="Pfam" id="PF14938">
    <property type="entry name" value="SNAP"/>
    <property type="match status" value="1"/>
</dbReference>
<dbReference type="GO" id="GO:0019905">
    <property type="term" value="F:syntaxin binding"/>
    <property type="evidence" value="ECO:0007669"/>
    <property type="project" value="TreeGrafter"/>
</dbReference>
<dbReference type="EMBL" id="CAJZBQ010000005">
    <property type="protein sequence ID" value="CAG9311986.1"/>
    <property type="molecule type" value="Genomic_DNA"/>
</dbReference>
<evidence type="ECO:0000313" key="5">
    <source>
        <dbReference type="EMBL" id="CAG9311986.1"/>
    </source>
</evidence>
<dbReference type="PRINTS" id="PR00448">
    <property type="entry name" value="NSFATTACHMNT"/>
</dbReference>
<keyword evidence="4" id="KW-0472">Membrane</keyword>
<keyword evidence="2 4" id="KW-0813">Transport</keyword>